<dbReference type="Proteomes" id="UP001230629">
    <property type="component" value="Unassembled WGS sequence"/>
</dbReference>
<dbReference type="KEGG" id="sagg:EN73_03495"/>
<accession>A0AAW6XTN4</accession>
<comment type="caution">
    <text evidence="1">The sequence shown here is derived from an EMBL/GenBank/DDBJ whole genome shotgun (WGS) entry which is preliminary data.</text>
</comment>
<dbReference type="RefSeq" id="WP_000659210.1">
    <property type="nucleotide sequence ID" value="NZ_CABMHV010000004.1"/>
</dbReference>
<evidence type="ECO:0000313" key="1">
    <source>
        <dbReference type="EMBL" id="MDK6898541.1"/>
    </source>
</evidence>
<organism evidence="1 2">
    <name type="scientific">Streptococcus agalactiae</name>
    <dbReference type="NCBI Taxonomy" id="1311"/>
    <lineage>
        <taxon>Bacteria</taxon>
        <taxon>Bacillati</taxon>
        <taxon>Bacillota</taxon>
        <taxon>Bacilli</taxon>
        <taxon>Lactobacillales</taxon>
        <taxon>Streptococcaceae</taxon>
        <taxon>Streptococcus</taxon>
    </lineage>
</organism>
<dbReference type="AlphaFoldDB" id="A0AAW6XTN4"/>
<protein>
    <submittedName>
        <fullName evidence="1">Tail assembly chaperone</fullName>
    </submittedName>
</protein>
<proteinExistence type="predicted"/>
<name>A0AAW6XTN4_STRAG</name>
<gene>
    <name evidence="1" type="ORF">QP229_00805</name>
</gene>
<dbReference type="EMBL" id="JASOIH010000001">
    <property type="protein sequence ID" value="MDK6898541.1"/>
    <property type="molecule type" value="Genomic_DNA"/>
</dbReference>
<dbReference type="Pfam" id="PF12363">
    <property type="entry name" value="Phage_TAC_12"/>
    <property type="match status" value="1"/>
</dbReference>
<dbReference type="InterPro" id="IPR024410">
    <property type="entry name" value="Phage_TAC_12"/>
</dbReference>
<evidence type="ECO:0000313" key="2">
    <source>
        <dbReference type="Proteomes" id="UP001230629"/>
    </source>
</evidence>
<reference evidence="1" key="1">
    <citation type="submission" date="2023-05" db="EMBL/GenBank/DDBJ databases">
        <title>Cataloging the Phylogenetic Diversity of Human Bladder Bacteria.</title>
        <authorList>
            <person name="Du J."/>
        </authorList>
    </citation>
    <scope>NUCLEOTIDE SEQUENCE</scope>
    <source>
        <strain evidence="1">UMB8703</strain>
    </source>
</reference>
<sequence length="119" mass="13419">MKEITISGKNYPLNFGFDFIREMDKRFFVDNNGFKFGTGVQTAVMQLAAKNPLILEDIILSATHTEYSIPKKEDIEKWAIEQAENGKLGEVLDDFLTILKKAPLLKTQVSPILKALEEG</sequence>